<dbReference type="Gene3D" id="2.40.30.20">
    <property type="match status" value="1"/>
</dbReference>
<evidence type="ECO:0000256" key="7">
    <source>
        <dbReference type="ARBA" id="ARBA00022840"/>
    </source>
</evidence>
<dbReference type="NCBIfam" id="NF009884">
    <property type="entry name" value="PRK13343.1"/>
    <property type="match status" value="1"/>
</dbReference>
<dbReference type="GO" id="GO:0005524">
    <property type="term" value="F:ATP binding"/>
    <property type="evidence" value="ECO:0007669"/>
    <property type="project" value="UniProtKB-UniRule"/>
</dbReference>
<dbReference type="PROSITE" id="PS00152">
    <property type="entry name" value="ATPASE_ALPHA_BETA"/>
    <property type="match status" value="1"/>
</dbReference>
<evidence type="ECO:0000259" key="16">
    <source>
        <dbReference type="Pfam" id="PF00306"/>
    </source>
</evidence>
<keyword evidence="10 14" id="KW-0472">Membrane</keyword>
<evidence type="ECO:0000256" key="2">
    <source>
        <dbReference type="ARBA" id="ARBA00004370"/>
    </source>
</evidence>
<keyword evidence="12 14" id="KW-0066">ATP synthesis</keyword>
<dbReference type="InterPro" id="IPR000793">
    <property type="entry name" value="ATP_synth_asu_C"/>
</dbReference>
<dbReference type="STRING" id="1653476.THC_0518"/>
<dbReference type="SUPFAM" id="SSF52540">
    <property type="entry name" value="P-loop containing nucleoside triphosphate hydrolases"/>
    <property type="match status" value="1"/>
</dbReference>
<dbReference type="SUPFAM" id="SSF47917">
    <property type="entry name" value="C-terminal domain of alpha and beta subunits of F1 ATP synthase"/>
    <property type="match status" value="1"/>
</dbReference>
<comment type="caution">
    <text evidence="14">Lacks conserved residue(s) required for the propagation of feature annotation.</text>
</comment>
<comment type="function">
    <text evidence="1 14">Produces ATP from ADP in the presence of a proton gradient across the membrane. The alpha chain is a regulatory subunit.</text>
</comment>
<dbReference type="SUPFAM" id="SSF50615">
    <property type="entry name" value="N-terminal domain of alpha and beta subunits of F1 ATP synthase"/>
    <property type="match status" value="1"/>
</dbReference>
<keyword evidence="14" id="KW-1003">Cell membrane</keyword>
<dbReference type="HAMAP" id="MF_01346">
    <property type="entry name" value="ATP_synth_alpha_bact"/>
    <property type="match status" value="1"/>
</dbReference>
<dbReference type="InterPro" id="IPR033732">
    <property type="entry name" value="ATP_synth_F1_a_nt-bd_dom"/>
</dbReference>
<dbReference type="InterPro" id="IPR005294">
    <property type="entry name" value="ATP_synth_F1_asu"/>
</dbReference>
<dbReference type="GO" id="GO:0046933">
    <property type="term" value="F:proton-transporting ATP synthase activity, rotational mechanism"/>
    <property type="evidence" value="ECO:0007669"/>
    <property type="project" value="UniProtKB-UniRule"/>
</dbReference>
<evidence type="ECO:0000313" key="17">
    <source>
        <dbReference type="EMBL" id="BAU22912.1"/>
    </source>
</evidence>
<dbReference type="Proteomes" id="UP000068196">
    <property type="component" value="Chromosome"/>
</dbReference>
<evidence type="ECO:0000256" key="14">
    <source>
        <dbReference type="HAMAP-Rule" id="MF_01346"/>
    </source>
</evidence>
<evidence type="ECO:0000256" key="4">
    <source>
        <dbReference type="ARBA" id="ARBA00022448"/>
    </source>
</evidence>
<keyword evidence="7 14" id="KW-0067">ATP-binding</keyword>
<dbReference type="InterPro" id="IPR000194">
    <property type="entry name" value="ATPase_F1/V1/A1_a/bsu_nucl-bd"/>
</dbReference>
<reference evidence="17 18" key="1">
    <citation type="journal article" date="2016" name="Int. J. Syst. Evol. Microbiol.">
        <title>Caldimicrobium thiodismutans sp. nov., a sulfur-disproportionating bacterium isolated from a hot spring, and emended description of the genus Caldimicrobium.</title>
        <authorList>
            <person name="Kojima H."/>
            <person name="Umezawa K."/>
            <person name="Fukui M."/>
        </authorList>
    </citation>
    <scope>NUCLEOTIDE SEQUENCE [LARGE SCALE GENOMIC DNA]</scope>
    <source>
        <strain evidence="17 18">TF1</strain>
    </source>
</reference>
<feature type="domain" description="ATP synthase alpha subunit C-terminal" evidence="16">
    <location>
        <begin position="372"/>
        <end position="495"/>
    </location>
</feature>
<dbReference type="CDD" id="cd18113">
    <property type="entry name" value="ATP-synt_F1_alpha_C"/>
    <property type="match status" value="1"/>
</dbReference>
<evidence type="ECO:0000256" key="3">
    <source>
        <dbReference type="ARBA" id="ARBA00008936"/>
    </source>
</evidence>
<dbReference type="Pfam" id="PF00306">
    <property type="entry name" value="ATP-synt_ab_C"/>
    <property type="match status" value="1"/>
</dbReference>
<dbReference type="CDD" id="cd01132">
    <property type="entry name" value="F1-ATPase_alpha_CD"/>
    <property type="match status" value="1"/>
</dbReference>
<dbReference type="AlphaFoldDB" id="A0A0U5B4D8"/>
<dbReference type="Pfam" id="PF00006">
    <property type="entry name" value="ATP-synt_ab"/>
    <property type="match status" value="1"/>
</dbReference>
<sequence length="507" mass="57133">MLEDRLEAFFQKLYSKLKEYSFEPYLEEEGTAVSVGDDIVFLRGLPNATLFELVVFEREDTGLIFDLDVETAGVVLLQKRGGIKAGDKAYRTGRMVSVPVGEFILGKVLDGLGSPLEEEFSRKIEIYYPVEREAPPLLHRDFVREPLYTGITVIDALIPIGRGQRELILGDPATGKTALAVDTVVNQKKSDVISIYVSIGQKREHIQRVYQFIANYGDLSKTIFLKVEAGEPLGLQYLAPYTATAIAEFLRDKGKSVLIIYDDLTKHASSYRSLSLLLKRPPGREAFPGDIFYLHSRLLERAGKLKDELGGGSITALPIVETQQGNISAFIPTNLISITDGQIYLDVELFNKNIRPAVDVGKSVSRIGGKAQVPIMKEVAGKLKIEYAQFLEKEIFTKFGMKLEEETLKLIQRGHRYREIFKQKPLHPRSLEEHILHLMLVDTGVLDEVPLEKVTEISSTLIKKLQESLPEITKNIKTLGRLTTKEREIIKKFFSNLFQELYAGQRD</sequence>
<dbReference type="Gene3D" id="1.20.150.20">
    <property type="entry name" value="ATP synthase alpha/beta chain, C-terminal domain"/>
    <property type="match status" value="1"/>
</dbReference>
<protein>
    <recommendedName>
        <fullName evidence="14">ATP synthase subunit alpha</fullName>
        <ecNumber evidence="14">7.1.2.2</ecNumber>
    </recommendedName>
    <alternativeName>
        <fullName evidence="14">ATP synthase F1 sector subunit alpha</fullName>
    </alternativeName>
    <alternativeName>
        <fullName evidence="14">F-ATPase subunit alpha</fullName>
    </alternativeName>
</protein>
<feature type="domain" description="ATPase F1/V1/A1 complex alpha/beta subunit nucleotide-binding" evidence="15">
    <location>
        <begin position="150"/>
        <end position="365"/>
    </location>
</feature>
<accession>A0A0U5B4D8</accession>
<evidence type="ECO:0000256" key="12">
    <source>
        <dbReference type="ARBA" id="ARBA00023310"/>
    </source>
</evidence>
<evidence type="ECO:0000256" key="9">
    <source>
        <dbReference type="ARBA" id="ARBA00023065"/>
    </source>
</evidence>
<evidence type="ECO:0000256" key="11">
    <source>
        <dbReference type="ARBA" id="ARBA00023196"/>
    </source>
</evidence>
<evidence type="ECO:0000256" key="5">
    <source>
        <dbReference type="ARBA" id="ARBA00022741"/>
    </source>
</evidence>
<name>A0A0U5B4D8_9BACT</name>
<evidence type="ECO:0000313" key="18">
    <source>
        <dbReference type="Proteomes" id="UP000068196"/>
    </source>
</evidence>
<evidence type="ECO:0000256" key="6">
    <source>
        <dbReference type="ARBA" id="ARBA00022781"/>
    </source>
</evidence>
<dbReference type="GO" id="GO:0005886">
    <property type="term" value="C:plasma membrane"/>
    <property type="evidence" value="ECO:0007669"/>
    <property type="project" value="UniProtKB-SubCell"/>
</dbReference>
<dbReference type="InterPro" id="IPR038376">
    <property type="entry name" value="ATP_synth_asu_C_sf"/>
</dbReference>
<comment type="catalytic activity">
    <reaction evidence="14">
        <text>ATP + H2O + 4 H(+)(in) = ADP + phosphate + 5 H(+)(out)</text>
        <dbReference type="Rhea" id="RHEA:57720"/>
        <dbReference type="ChEBI" id="CHEBI:15377"/>
        <dbReference type="ChEBI" id="CHEBI:15378"/>
        <dbReference type="ChEBI" id="CHEBI:30616"/>
        <dbReference type="ChEBI" id="CHEBI:43474"/>
        <dbReference type="ChEBI" id="CHEBI:456216"/>
        <dbReference type="EC" id="7.1.2.2"/>
    </reaction>
</comment>
<reference evidence="18" key="2">
    <citation type="journal article" date="2016" name="Int. J. Syst. Evol. Microbiol.">
        <title>Caldimicrobium thiodismutans sp. nov., a sulfur-disproportionating bacterium isolated from a hot spring.</title>
        <authorList>
            <person name="Kojima H."/>
            <person name="Umezawa K."/>
            <person name="Fukui M."/>
        </authorList>
    </citation>
    <scope>NUCLEOTIDE SEQUENCE [LARGE SCALE GENOMIC DNA]</scope>
    <source>
        <strain evidence="18">TF1</strain>
    </source>
</reference>
<gene>
    <name evidence="14" type="primary">atpA</name>
    <name evidence="17" type="ORF">THC_0518</name>
</gene>
<dbReference type="InterPro" id="IPR036121">
    <property type="entry name" value="ATPase_F1/V1/A1_a/bsu_N_sf"/>
</dbReference>
<dbReference type="KEGG" id="cthi:THC_0518"/>
<dbReference type="RefSeq" id="WP_068512898.1">
    <property type="nucleotide sequence ID" value="NZ_AP014945.1"/>
</dbReference>
<keyword evidence="9 14" id="KW-0406">Ion transport</keyword>
<comment type="subunit">
    <text evidence="13">F-type ATPases have 2 components, CF(1) - the catalytic core - and CF(0) - the membrane proton channel. CF(1) has five subunits: alpha(3), beta(3), gamma(1), delta(1), epsilon(1). CF(0) has four main subunits: a(1), b(1), b'(1) and c(9-12).</text>
</comment>
<comment type="similarity">
    <text evidence="3 14">Belongs to the ATPase alpha/beta chains family.</text>
</comment>
<dbReference type="InterPro" id="IPR020003">
    <property type="entry name" value="ATPase_a/bsu_AS"/>
</dbReference>
<evidence type="ECO:0000259" key="15">
    <source>
        <dbReference type="Pfam" id="PF00006"/>
    </source>
</evidence>
<dbReference type="PANTHER" id="PTHR48082">
    <property type="entry name" value="ATP SYNTHASE SUBUNIT ALPHA, MITOCHONDRIAL"/>
    <property type="match status" value="1"/>
</dbReference>
<keyword evidence="18" id="KW-1185">Reference proteome</keyword>
<dbReference type="Gene3D" id="3.40.50.300">
    <property type="entry name" value="P-loop containing nucleotide triphosphate hydrolases"/>
    <property type="match status" value="1"/>
</dbReference>
<dbReference type="NCBIfam" id="TIGR00962">
    <property type="entry name" value="atpA"/>
    <property type="match status" value="1"/>
</dbReference>
<dbReference type="OrthoDB" id="9803053at2"/>
<evidence type="ECO:0000256" key="8">
    <source>
        <dbReference type="ARBA" id="ARBA00022967"/>
    </source>
</evidence>
<dbReference type="GO" id="GO:0045259">
    <property type="term" value="C:proton-transporting ATP synthase complex"/>
    <property type="evidence" value="ECO:0007669"/>
    <property type="project" value="UniProtKB-KW"/>
</dbReference>
<organism evidence="17 18">
    <name type="scientific">Caldimicrobium thiodismutans</name>
    <dbReference type="NCBI Taxonomy" id="1653476"/>
    <lineage>
        <taxon>Bacteria</taxon>
        <taxon>Pseudomonadati</taxon>
        <taxon>Thermodesulfobacteriota</taxon>
        <taxon>Thermodesulfobacteria</taxon>
        <taxon>Thermodesulfobacteriales</taxon>
        <taxon>Thermodesulfobacteriaceae</taxon>
        <taxon>Caldimicrobium</taxon>
    </lineage>
</organism>
<proteinExistence type="inferred from homology"/>
<keyword evidence="6 14" id="KW-0375">Hydrogen ion transport</keyword>
<dbReference type="GO" id="GO:0043531">
    <property type="term" value="F:ADP binding"/>
    <property type="evidence" value="ECO:0007669"/>
    <property type="project" value="TreeGrafter"/>
</dbReference>
<keyword evidence="4 14" id="KW-0813">Transport</keyword>
<keyword evidence="8 14" id="KW-1278">Translocase</keyword>
<dbReference type="InterPro" id="IPR027417">
    <property type="entry name" value="P-loop_NTPase"/>
</dbReference>
<keyword evidence="5 14" id="KW-0547">Nucleotide-binding</keyword>
<dbReference type="EMBL" id="AP014945">
    <property type="protein sequence ID" value="BAU22912.1"/>
    <property type="molecule type" value="Genomic_DNA"/>
</dbReference>
<evidence type="ECO:0000256" key="13">
    <source>
        <dbReference type="ARBA" id="ARBA00026013"/>
    </source>
</evidence>
<dbReference type="PANTHER" id="PTHR48082:SF2">
    <property type="entry name" value="ATP SYNTHASE SUBUNIT ALPHA, MITOCHONDRIAL"/>
    <property type="match status" value="1"/>
</dbReference>
<keyword evidence="11 14" id="KW-0139">CF(1)</keyword>
<dbReference type="EC" id="7.1.2.2" evidence="14"/>
<comment type="subcellular location">
    <subcellularLocation>
        <location evidence="14">Cell membrane</location>
        <topology evidence="14">Peripheral membrane protein</topology>
    </subcellularLocation>
    <subcellularLocation>
        <location evidence="2">Membrane</location>
    </subcellularLocation>
</comment>
<evidence type="ECO:0000256" key="10">
    <source>
        <dbReference type="ARBA" id="ARBA00023136"/>
    </source>
</evidence>
<dbReference type="InterPro" id="IPR023366">
    <property type="entry name" value="ATP_synth_asu-like_sf"/>
</dbReference>
<evidence type="ECO:0000256" key="1">
    <source>
        <dbReference type="ARBA" id="ARBA00003784"/>
    </source>
</evidence>
<feature type="site" description="Required for activity" evidence="14">
    <location>
        <position position="363"/>
    </location>
</feature>
<dbReference type="PATRIC" id="fig|1653476.3.peg.534"/>
<dbReference type="FunFam" id="3.40.50.300:FF:002432">
    <property type="entry name" value="ATP synthase subunit alpha, mitochondrial"/>
    <property type="match status" value="1"/>
</dbReference>